<proteinExistence type="predicted"/>
<name>A0ABR4NDU8_9FUNG</name>
<accession>A0ABR4NDU8</accession>
<evidence type="ECO:0000313" key="4">
    <source>
        <dbReference type="EMBL" id="KAL2917696.1"/>
    </source>
</evidence>
<protein>
    <recommendedName>
        <fullName evidence="3">LITAF domain-containing protein</fullName>
    </recommendedName>
</protein>
<feature type="compositionally biased region" description="Low complexity" evidence="1">
    <location>
        <begin position="8"/>
        <end position="36"/>
    </location>
</feature>
<keyword evidence="2" id="KW-1133">Transmembrane helix</keyword>
<keyword evidence="2" id="KW-0472">Membrane</keyword>
<evidence type="ECO:0000256" key="2">
    <source>
        <dbReference type="SAM" id="Phobius"/>
    </source>
</evidence>
<keyword evidence="5" id="KW-1185">Reference proteome</keyword>
<dbReference type="InterPro" id="IPR006629">
    <property type="entry name" value="LITAF"/>
</dbReference>
<dbReference type="Proteomes" id="UP001527925">
    <property type="component" value="Unassembled WGS sequence"/>
</dbReference>
<evidence type="ECO:0000256" key="1">
    <source>
        <dbReference type="SAM" id="MobiDB-lite"/>
    </source>
</evidence>
<feature type="transmembrane region" description="Helical" evidence="2">
    <location>
        <begin position="83"/>
        <end position="100"/>
    </location>
</feature>
<gene>
    <name evidence="4" type="ORF">HK105_202569</name>
</gene>
<evidence type="ECO:0000313" key="5">
    <source>
        <dbReference type="Proteomes" id="UP001527925"/>
    </source>
</evidence>
<organism evidence="4 5">
    <name type="scientific">Polyrhizophydium stewartii</name>
    <dbReference type="NCBI Taxonomy" id="2732419"/>
    <lineage>
        <taxon>Eukaryota</taxon>
        <taxon>Fungi</taxon>
        <taxon>Fungi incertae sedis</taxon>
        <taxon>Chytridiomycota</taxon>
        <taxon>Chytridiomycota incertae sedis</taxon>
        <taxon>Chytridiomycetes</taxon>
        <taxon>Rhizophydiales</taxon>
        <taxon>Rhizophydiales incertae sedis</taxon>
        <taxon>Polyrhizophydium</taxon>
    </lineage>
</organism>
<evidence type="ECO:0000259" key="3">
    <source>
        <dbReference type="Pfam" id="PF10601"/>
    </source>
</evidence>
<comment type="caution">
    <text evidence="4">The sequence shown here is derived from an EMBL/GenBank/DDBJ whole genome shotgun (WGS) entry which is preliminary data.</text>
</comment>
<dbReference type="EMBL" id="JADGIZ020000009">
    <property type="protein sequence ID" value="KAL2917696.1"/>
    <property type="molecule type" value="Genomic_DNA"/>
</dbReference>
<sequence length="119" mass="12900">MSERTALPAASPGGYPGTPAAPMAYPAPQLAPQQPAQPLAPRELPTLVMQPPSPIVCPFCNQTVVPVLRTFESYSADTNKKAFFLWGCCCIPCLLFPMWGGSRVQKTVMQCPNCQTFIQ</sequence>
<reference evidence="4 5" key="1">
    <citation type="submission" date="2023-09" db="EMBL/GenBank/DDBJ databases">
        <title>Pangenome analysis of Batrachochytrium dendrobatidis and related Chytrids.</title>
        <authorList>
            <person name="Yacoub M.N."/>
            <person name="Stajich J.E."/>
            <person name="James T.Y."/>
        </authorList>
    </citation>
    <scope>NUCLEOTIDE SEQUENCE [LARGE SCALE GENOMIC DNA]</scope>
    <source>
        <strain evidence="4 5">JEL0888</strain>
    </source>
</reference>
<feature type="domain" description="LITAF" evidence="3">
    <location>
        <begin position="52"/>
        <end position="118"/>
    </location>
</feature>
<dbReference type="Pfam" id="PF10601">
    <property type="entry name" value="zf-LITAF-like"/>
    <property type="match status" value="1"/>
</dbReference>
<feature type="region of interest" description="Disordered" evidence="1">
    <location>
        <begin position="1"/>
        <end position="36"/>
    </location>
</feature>
<keyword evidence="2" id="KW-0812">Transmembrane</keyword>